<organism evidence="10 11">
    <name type="scientific">Microlunatus kandeliicorticis</name>
    <dbReference type="NCBI Taxonomy" id="1759536"/>
    <lineage>
        <taxon>Bacteria</taxon>
        <taxon>Bacillati</taxon>
        <taxon>Actinomycetota</taxon>
        <taxon>Actinomycetes</taxon>
        <taxon>Propionibacteriales</taxon>
        <taxon>Propionibacteriaceae</taxon>
        <taxon>Microlunatus</taxon>
    </lineage>
</organism>
<feature type="transmembrane region" description="Helical" evidence="9">
    <location>
        <begin position="309"/>
        <end position="330"/>
    </location>
</feature>
<dbReference type="SUPFAM" id="SSF81345">
    <property type="entry name" value="ABC transporter involved in vitamin B12 uptake, BtuC"/>
    <property type="match status" value="1"/>
</dbReference>
<protein>
    <submittedName>
        <fullName evidence="10">Iron complex transport system permease protein</fullName>
    </submittedName>
</protein>
<feature type="transmembrane region" description="Helical" evidence="9">
    <location>
        <begin position="130"/>
        <end position="147"/>
    </location>
</feature>
<evidence type="ECO:0000256" key="9">
    <source>
        <dbReference type="SAM" id="Phobius"/>
    </source>
</evidence>
<dbReference type="RefSeq" id="WP_328823705.1">
    <property type="nucleotide sequence ID" value="NZ_JACGWT010000002.1"/>
</dbReference>
<keyword evidence="7 9" id="KW-0472">Membrane</keyword>
<keyword evidence="11" id="KW-1185">Reference proteome</keyword>
<feature type="compositionally biased region" description="Basic and acidic residues" evidence="8">
    <location>
        <begin position="8"/>
        <end position="21"/>
    </location>
</feature>
<feature type="transmembrane region" description="Helical" evidence="9">
    <location>
        <begin position="268"/>
        <end position="297"/>
    </location>
</feature>
<proteinExistence type="inferred from homology"/>
<evidence type="ECO:0000256" key="4">
    <source>
        <dbReference type="ARBA" id="ARBA00022475"/>
    </source>
</evidence>
<comment type="caution">
    <text evidence="10">The sequence shown here is derived from an EMBL/GenBank/DDBJ whole genome shotgun (WGS) entry which is preliminary data.</text>
</comment>
<dbReference type="Gene3D" id="1.10.3470.10">
    <property type="entry name" value="ABC transporter involved in vitamin B12 uptake, BtuC"/>
    <property type="match status" value="1"/>
</dbReference>
<evidence type="ECO:0000313" key="10">
    <source>
        <dbReference type="EMBL" id="MBA8794015.1"/>
    </source>
</evidence>
<comment type="subcellular location">
    <subcellularLocation>
        <location evidence="1">Cell membrane</location>
        <topology evidence="1">Multi-pass membrane protein</topology>
    </subcellularLocation>
</comment>
<dbReference type="AlphaFoldDB" id="A0A7W3IRS5"/>
<dbReference type="GO" id="GO:0005886">
    <property type="term" value="C:plasma membrane"/>
    <property type="evidence" value="ECO:0007669"/>
    <property type="project" value="UniProtKB-SubCell"/>
</dbReference>
<evidence type="ECO:0000256" key="1">
    <source>
        <dbReference type="ARBA" id="ARBA00004651"/>
    </source>
</evidence>
<dbReference type="InterPro" id="IPR000522">
    <property type="entry name" value="ABC_transptr_permease_BtuC"/>
</dbReference>
<feature type="region of interest" description="Disordered" evidence="8">
    <location>
        <begin position="1"/>
        <end position="22"/>
    </location>
</feature>
<feature type="transmembrane region" description="Helical" evidence="9">
    <location>
        <begin position="336"/>
        <end position="357"/>
    </location>
</feature>
<feature type="transmembrane region" description="Helical" evidence="9">
    <location>
        <begin position="99"/>
        <end position="118"/>
    </location>
</feature>
<sequence>MTATDLRPPAERAAAEPDRPARGRAAARAAVTGVRRRRARRTLLVCLVLVVLIVVVLVASMITGDVPLTVGQVWYALTGRGTAGTNFIVYQLRLPRIETGLLTGACFGVAGAIFQSLVRNPLASPDIIGVSYGASAGGVVAILVLGWSGFALSGAALVGGLAVAAAIYLLAWRDGISGYRFVLIGIGLSAVLASVINYAITRAQVFEAQSALVWLTGSLNGASVDQFATLLPPAAVLLVAALVARRWLSGLQLGDELAVATGVPVERARLVLILIGVALAAVATAAVGPIGFVAFVAGPIARRLTRGTGDALVAPALVGALVVTAADYAGQHLLPVTLPVGVITPLIGAPYLLWLLITSGKTRFGGS</sequence>
<keyword evidence="6 9" id="KW-1133">Transmembrane helix</keyword>
<dbReference type="CDD" id="cd06550">
    <property type="entry name" value="TM_ABC_iron-siderophores_like"/>
    <property type="match status" value="1"/>
</dbReference>
<name>A0A7W3IRS5_9ACTN</name>
<dbReference type="EMBL" id="JACGWT010000002">
    <property type="protein sequence ID" value="MBA8794015.1"/>
    <property type="molecule type" value="Genomic_DNA"/>
</dbReference>
<gene>
    <name evidence="10" type="ORF">FHX74_001620</name>
</gene>
<dbReference type="GO" id="GO:0022857">
    <property type="term" value="F:transmembrane transporter activity"/>
    <property type="evidence" value="ECO:0007669"/>
    <property type="project" value="InterPro"/>
</dbReference>
<keyword evidence="5 9" id="KW-0812">Transmembrane</keyword>
<feature type="transmembrane region" description="Helical" evidence="9">
    <location>
        <begin position="154"/>
        <end position="172"/>
    </location>
</feature>
<dbReference type="InterPro" id="IPR037294">
    <property type="entry name" value="ABC_BtuC-like"/>
</dbReference>
<comment type="similarity">
    <text evidence="2">Belongs to the binding-protein-dependent transport system permease family. FecCD subfamily.</text>
</comment>
<dbReference type="PANTHER" id="PTHR30472:SF24">
    <property type="entry name" value="FERRIC ENTEROBACTIN TRANSPORT SYSTEM PERMEASE PROTEIN FEPG"/>
    <property type="match status" value="1"/>
</dbReference>
<evidence type="ECO:0000256" key="5">
    <source>
        <dbReference type="ARBA" id="ARBA00022692"/>
    </source>
</evidence>
<dbReference type="Proteomes" id="UP000523079">
    <property type="component" value="Unassembled WGS sequence"/>
</dbReference>
<evidence type="ECO:0000256" key="8">
    <source>
        <dbReference type="SAM" id="MobiDB-lite"/>
    </source>
</evidence>
<accession>A0A7W3IRS5</accession>
<evidence type="ECO:0000256" key="6">
    <source>
        <dbReference type="ARBA" id="ARBA00022989"/>
    </source>
</evidence>
<feature type="transmembrane region" description="Helical" evidence="9">
    <location>
        <begin position="227"/>
        <end position="248"/>
    </location>
</feature>
<feature type="transmembrane region" description="Helical" evidence="9">
    <location>
        <begin position="43"/>
        <end position="62"/>
    </location>
</feature>
<reference evidence="10 11" key="1">
    <citation type="submission" date="2020-07" db="EMBL/GenBank/DDBJ databases">
        <title>Sequencing the genomes of 1000 actinobacteria strains.</title>
        <authorList>
            <person name="Klenk H.-P."/>
        </authorList>
    </citation>
    <scope>NUCLEOTIDE SEQUENCE [LARGE SCALE GENOMIC DNA]</scope>
    <source>
        <strain evidence="10 11">DSM 100723</strain>
    </source>
</reference>
<evidence type="ECO:0000313" key="11">
    <source>
        <dbReference type="Proteomes" id="UP000523079"/>
    </source>
</evidence>
<evidence type="ECO:0000256" key="2">
    <source>
        <dbReference type="ARBA" id="ARBA00007935"/>
    </source>
</evidence>
<dbReference type="PANTHER" id="PTHR30472">
    <property type="entry name" value="FERRIC ENTEROBACTIN TRANSPORT SYSTEM PERMEASE PROTEIN"/>
    <property type="match status" value="1"/>
</dbReference>
<dbReference type="GO" id="GO:0033214">
    <property type="term" value="P:siderophore-iron import into cell"/>
    <property type="evidence" value="ECO:0007669"/>
    <property type="project" value="TreeGrafter"/>
</dbReference>
<keyword evidence="4" id="KW-1003">Cell membrane</keyword>
<evidence type="ECO:0000256" key="3">
    <source>
        <dbReference type="ARBA" id="ARBA00022448"/>
    </source>
</evidence>
<dbReference type="Pfam" id="PF01032">
    <property type="entry name" value="FecCD"/>
    <property type="match status" value="1"/>
</dbReference>
<keyword evidence="3" id="KW-0813">Transport</keyword>
<feature type="transmembrane region" description="Helical" evidence="9">
    <location>
        <begin position="178"/>
        <end position="200"/>
    </location>
</feature>
<evidence type="ECO:0000256" key="7">
    <source>
        <dbReference type="ARBA" id="ARBA00023136"/>
    </source>
</evidence>